<dbReference type="InterPro" id="IPR006214">
    <property type="entry name" value="Bax_inhibitor_1-related"/>
</dbReference>
<evidence type="ECO:0000313" key="6">
    <source>
        <dbReference type="Proteomes" id="UP000887574"/>
    </source>
</evidence>
<evidence type="ECO:0000313" key="7">
    <source>
        <dbReference type="WBParaSite" id="jg4272"/>
    </source>
</evidence>
<name>A0A915EAG9_9BILA</name>
<dbReference type="CDD" id="cd10428">
    <property type="entry name" value="LFG_like"/>
    <property type="match status" value="1"/>
</dbReference>
<dbReference type="GO" id="GO:0005794">
    <property type="term" value="C:Golgi apparatus"/>
    <property type="evidence" value="ECO:0007669"/>
    <property type="project" value="TreeGrafter"/>
</dbReference>
<evidence type="ECO:0000256" key="3">
    <source>
        <dbReference type="ARBA" id="ARBA00022989"/>
    </source>
</evidence>
<feature type="transmembrane region" description="Helical" evidence="5">
    <location>
        <begin position="116"/>
        <end position="137"/>
    </location>
</feature>
<dbReference type="PANTHER" id="PTHR23291">
    <property type="entry name" value="BAX INHIBITOR-RELATED"/>
    <property type="match status" value="1"/>
</dbReference>
<feature type="transmembrane region" description="Helical" evidence="5">
    <location>
        <begin position="242"/>
        <end position="262"/>
    </location>
</feature>
<comment type="subcellular location">
    <subcellularLocation>
        <location evidence="1">Membrane</location>
        <topology evidence="1">Multi-pass membrane protein</topology>
    </subcellularLocation>
</comment>
<evidence type="ECO:0000256" key="4">
    <source>
        <dbReference type="ARBA" id="ARBA00023136"/>
    </source>
</evidence>
<feature type="transmembrane region" description="Helical" evidence="5">
    <location>
        <begin position="203"/>
        <end position="222"/>
    </location>
</feature>
<evidence type="ECO:0000256" key="2">
    <source>
        <dbReference type="ARBA" id="ARBA00022692"/>
    </source>
</evidence>
<proteinExistence type="inferred from homology"/>
<keyword evidence="4 5" id="KW-0472">Membrane</keyword>
<keyword evidence="6" id="KW-1185">Reference proteome</keyword>
<evidence type="ECO:0000256" key="1">
    <source>
        <dbReference type="ARBA" id="ARBA00004141"/>
    </source>
</evidence>
<organism evidence="6 7">
    <name type="scientific">Ditylenchus dipsaci</name>
    <dbReference type="NCBI Taxonomy" id="166011"/>
    <lineage>
        <taxon>Eukaryota</taxon>
        <taxon>Metazoa</taxon>
        <taxon>Ecdysozoa</taxon>
        <taxon>Nematoda</taxon>
        <taxon>Chromadorea</taxon>
        <taxon>Rhabditida</taxon>
        <taxon>Tylenchina</taxon>
        <taxon>Tylenchomorpha</taxon>
        <taxon>Sphaerularioidea</taxon>
        <taxon>Anguinidae</taxon>
        <taxon>Anguininae</taxon>
        <taxon>Ditylenchus</taxon>
    </lineage>
</organism>
<dbReference type="PANTHER" id="PTHR23291:SF127">
    <property type="entry name" value="PROTEIN LIFEGUARD 1-LIKE"/>
    <property type="match status" value="1"/>
</dbReference>
<sequence>MAYFNNQQPPPVNPGYAGWNVPPQGVGAMPHYAESGIPKHEMGFSDQTIRAAFIRKVFFMVSIMLAVVTVMSAIPFIHTPTKLFIQQNHGIYLLGYFTFLVVYIALMCCEGVRRSFPSNIICTAILTLSIGYMTMVLCSVHELTPVLMCLAITCVCCGSIIIFASQTKYDLTSMMGFMFIASMVLMVFGLVAAVSMIAFKVRFLYTIYAGLAALLFMVYLAIDIQMLMGGRKYEISPEDHIFAAIQIFLDIVYIFWMLLSLFGSSNN</sequence>
<keyword evidence="2 5" id="KW-0812">Transmembrane</keyword>
<protein>
    <submittedName>
        <fullName evidence="7">Uncharacterized protein</fullName>
    </submittedName>
</protein>
<comment type="similarity">
    <text evidence="5">Belongs to the BI1 family.</text>
</comment>
<dbReference type="AlphaFoldDB" id="A0A915EAG9"/>
<dbReference type="WBParaSite" id="jg4272">
    <property type="protein sequence ID" value="jg4272"/>
    <property type="gene ID" value="jg4272"/>
</dbReference>
<feature type="transmembrane region" description="Helical" evidence="5">
    <location>
        <begin position="176"/>
        <end position="197"/>
    </location>
</feature>
<feature type="transmembrane region" description="Helical" evidence="5">
    <location>
        <begin position="57"/>
        <end position="78"/>
    </location>
</feature>
<evidence type="ECO:0000256" key="5">
    <source>
        <dbReference type="RuleBase" id="RU004379"/>
    </source>
</evidence>
<keyword evidence="3 5" id="KW-1133">Transmembrane helix</keyword>
<accession>A0A915EAG9</accession>
<reference evidence="7" key="1">
    <citation type="submission" date="2022-11" db="UniProtKB">
        <authorList>
            <consortium name="WormBaseParasite"/>
        </authorList>
    </citation>
    <scope>IDENTIFICATION</scope>
</reference>
<dbReference type="GO" id="GO:0016020">
    <property type="term" value="C:membrane"/>
    <property type="evidence" value="ECO:0007669"/>
    <property type="project" value="UniProtKB-SubCell"/>
</dbReference>
<dbReference type="GO" id="GO:2001234">
    <property type="term" value="P:negative regulation of apoptotic signaling pathway"/>
    <property type="evidence" value="ECO:0007669"/>
    <property type="project" value="TreeGrafter"/>
</dbReference>
<feature type="transmembrane region" description="Helical" evidence="5">
    <location>
        <begin position="90"/>
        <end position="109"/>
    </location>
</feature>
<feature type="transmembrane region" description="Helical" evidence="5">
    <location>
        <begin position="143"/>
        <end position="164"/>
    </location>
</feature>
<dbReference type="GO" id="GO:0005783">
    <property type="term" value="C:endoplasmic reticulum"/>
    <property type="evidence" value="ECO:0007669"/>
    <property type="project" value="TreeGrafter"/>
</dbReference>
<dbReference type="Pfam" id="PF01027">
    <property type="entry name" value="Bax1-I"/>
    <property type="match status" value="1"/>
</dbReference>
<dbReference type="Proteomes" id="UP000887574">
    <property type="component" value="Unplaced"/>
</dbReference>